<dbReference type="OrthoDB" id="5089581at2759"/>
<evidence type="ECO:0008006" key="4">
    <source>
        <dbReference type="Google" id="ProtNLM"/>
    </source>
</evidence>
<dbReference type="Proteomes" id="UP000241587">
    <property type="component" value="Unassembled WGS sequence"/>
</dbReference>
<dbReference type="OMA" id="HEIWEAR"/>
<protein>
    <recommendedName>
        <fullName evidence="4">F-box domain-containing protein</fullName>
    </recommendedName>
</protein>
<proteinExistence type="predicted"/>
<dbReference type="Gene3D" id="3.80.10.10">
    <property type="entry name" value="Ribonuclease Inhibitor"/>
    <property type="match status" value="1"/>
</dbReference>
<evidence type="ECO:0000313" key="3">
    <source>
        <dbReference type="Proteomes" id="UP000241587"/>
    </source>
</evidence>
<organism evidence="1 3">
    <name type="scientific">Fusarium culmorum</name>
    <dbReference type="NCBI Taxonomy" id="5516"/>
    <lineage>
        <taxon>Eukaryota</taxon>
        <taxon>Fungi</taxon>
        <taxon>Dikarya</taxon>
        <taxon>Ascomycota</taxon>
        <taxon>Pezizomycotina</taxon>
        <taxon>Sordariomycetes</taxon>
        <taxon>Hypocreomycetidae</taxon>
        <taxon>Hypocreales</taxon>
        <taxon>Nectriaceae</taxon>
        <taxon>Fusarium</taxon>
    </lineage>
</organism>
<keyword evidence="3" id="KW-1185">Reference proteome</keyword>
<dbReference type="EMBL" id="PVEM01000005">
    <property type="protein sequence ID" value="PTD08460.1"/>
    <property type="molecule type" value="Genomic_DNA"/>
</dbReference>
<sequence length="576" mass="63802">MESLLDEATQTSATTIMEVGGTDSASWSTESCSRLELGTIQVKPRIAKLAQLARTVAIKKPDDENAQRRAQAATAMVAQVAESLYNIPGVLPSEYDEDFRDVHSCESGKRHVSSLVSVKRGVRGQTSRLEPSRETRIWLPAEIYQLIVGHVNEFDNRYRQHTLAALSSSCKLLMTLAERFLYAHPRGIRNVQQQWMFLYSLKIEPSRAKYVKSLELVCPSDATNMELLKDIASSCSSVNDVLVERGDSVHDAYYLSKSYIISMGSLLAACPPLKSLRYRTRACEVYPDPKAFDDDDLDGQGNLSAPLVYSDFKETGHNLTRLAIGEFSDWLIQLMLPVLSSNLTSLTIGRENNTAGESPLSTLAVHCPHLQELVLDYTLVESSDLERACRMWGSTLQMLKLTNMEEDSDWLAEIMPSMTALRFLDTGLASTCLILDIDAIAQSKAPLEEIALGYIECDGDDIASDEMNTALANMIRAHSSRLQLLDLGTAKLGSAILKSCKMARDLRSLHFRLAYRPLADDIDGLLVACPDLDALAGRVSQYSPNHEIWEARMQTKVLPKLEIVARDSLIVGFGSL</sequence>
<dbReference type="Proteomes" id="UP000663297">
    <property type="component" value="Chromosome 2"/>
</dbReference>
<gene>
    <name evidence="1" type="ORF">FCULG_00012515</name>
    <name evidence="2" type="ORF">HYE67_005171</name>
</gene>
<evidence type="ECO:0000313" key="1">
    <source>
        <dbReference type="EMBL" id="PTD08460.1"/>
    </source>
</evidence>
<dbReference type="SUPFAM" id="SSF52047">
    <property type="entry name" value="RNI-like"/>
    <property type="match status" value="1"/>
</dbReference>
<evidence type="ECO:0000313" key="2">
    <source>
        <dbReference type="EMBL" id="QPC62940.1"/>
    </source>
</evidence>
<reference evidence="2" key="2">
    <citation type="submission" date="2020-11" db="EMBL/GenBank/DDBJ databases">
        <title>The chromosome-scale genome resource for two endophytic Fusarium species: F. culmorum and F. pseudograminearum.</title>
        <authorList>
            <person name="Yuan Z."/>
        </authorList>
    </citation>
    <scope>NUCLEOTIDE SEQUENCE</scope>
    <source>
        <strain evidence="2">Class2-1B</strain>
    </source>
</reference>
<dbReference type="EMBL" id="CP064748">
    <property type="protein sequence ID" value="QPC62940.1"/>
    <property type="molecule type" value="Genomic_DNA"/>
</dbReference>
<dbReference type="AlphaFoldDB" id="A0A2T4GY41"/>
<name>A0A2T4GY41_FUSCU</name>
<dbReference type="InterPro" id="IPR032675">
    <property type="entry name" value="LRR_dom_sf"/>
</dbReference>
<reference evidence="1 3" key="1">
    <citation type="submission" date="2018-02" db="EMBL/GenBank/DDBJ databases">
        <title>Fusarium culmorum secondary metabolites in fungal-bacterial-plant interactions.</title>
        <authorList>
            <person name="Schmidt R."/>
        </authorList>
    </citation>
    <scope>NUCLEOTIDE SEQUENCE [LARGE SCALE GENOMIC DNA]</scope>
    <source>
        <strain evidence="1 3">PV</strain>
    </source>
</reference>
<accession>A0A2T4GY41</accession>